<dbReference type="AlphaFoldDB" id="C4NCL6"/>
<dbReference type="PANTHER" id="PTHR40036">
    <property type="entry name" value="MACROCIN O-METHYLTRANSFERASE"/>
    <property type="match status" value="1"/>
</dbReference>
<organism evidence="1">
    <name type="scientific">Streptomyces sp. MK730-62F2</name>
    <dbReference type="NCBI Taxonomy" id="643403"/>
    <lineage>
        <taxon>Bacteria</taxon>
        <taxon>Bacillati</taxon>
        <taxon>Actinomycetota</taxon>
        <taxon>Actinomycetes</taxon>
        <taxon>Kitasatosporales</taxon>
        <taxon>Streptomycetaceae</taxon>
        <taxon>Streptomyces</taxon>
    </lineage>
</organism>
<protein>
    <submittedName>
        <fullName evidence="1">Sugar O-methyltransferase</fullName>
    </submittedName>
</protein>
<keyword evidence="1" id="KW-0489">Methyltransferase</keyword>
<dbReference type="EMBL" id="FJ490409">
    <property type="protein sequence ID" value="ACQ63637.1"/>
    <property type="molecule type" value="Genomic_DNA"/>
</dbReference>
<evidence type="ECO:0000313" key="1">
    <source>
        <dbReference type="EMBL" id="ACQ63637.1"/>
    </source>
</evidence>
<reference evidence="1" key="1">
    <citation type="journal article" date="2009" name="J. Biol. Chem.">
        <title>Identification and manipulation of the caprazamycin gene cluster lead to new simplified liponucleoside antibiotics and give insights into the biosynthetic pathway.</title>
        <authorList>
            <person name="Kaysser L."/>
            <person name="Lutsch L."/>
            <person name="Siebenberg S."/>
            <person name="Wemakor E."/>
            <person name="Kammerer B."/>
            <person name="Gust B."/>
        </authorList>
    </citation>
    <scope>NUCLEOTIDE SEQUENCE</scope>
    <source>
        <strain evidence="1">MK730-62F2</strain>
    </source>
</reference>
<dbReference type="Pfam" id="PF05711">
    <property type="entry name" value="TylF"/>
    <property type="match status" value="1"/>
</dbReference>
<dbReference type="SUPFAM" id="SSF53335">
    <property type="entry name" value="S-adenosyl-L-methionine-dependent methyltransferases"/>
    <property type="match status" value="1"/>
</dbReference>
<keyword evidence="1" id="KW-0808">Transferase</keyword>
<accession>C4NCL6</accession>
<dbReference type="InterPro" id="IPR029063">
    <property type="entry name" value="SAM-dependent_MTases_sf"/>
</dbReference>
<dbReference type="Gene3D" id="3.40.50.150">
    <property type="entry name" value="Vaccinia Virus protein VP39"/>
    <property type="match status" value="1"/>
</dbReference>
<name>C4NCL6_9ACTN</name>
<dbReference type="PANTHER" id="PTHR40036:SF1">
    <property type="entry name" value="MACROCIN O-METHYLTRANSFERASE"/>
    <property type="match status" value="1"/>
</dbReference>
<sequence>MTTAGPATAHDNAADAYLDLLKRCLTRYDGHQIFLGPPLAKPRTMEQIERGRFAHQDADTMVGWPRLDNVRHCVETVLREQVPGDLLEAGVWRGGCCVYMRGILKARAVDDRTVWVADSFAGFPEPDIDRYPDDSVYDSPVAREILDGFGYPIAISLDEVKSRFRSYGLLDSQVRFLAGYFADTLPQAPVERLAVLRLDGDMYQSTLESLEHLYPKLSAGGYCIIDDYSLEGCRKAVEHFREAHGIGEPIEKIDWTGVFWRRTSA</sequence>
<dbReference type="GO" id="GO:0008168">
    <property type="term" value="F:methyltransferase activity"/>
    <property type="evidence" value="ECO:0007669"/>
    <property type="project" value="UniProtKB-KW"/>
</dbReference>
<proteinExistence type="predicted"/>
<dbReference type="InterPro" id="IPR008884">
    <property type="entry name" value="TylF_MeTrfase"/>
</dbReference>
<dbReference type="GO" id="GO:0032259">
    <property type="term" value="P:methylation"/>
    <property type="evidence" value="ECO:0007669"/>
    <property type="project" value="UniProtKB-KW"/>
</dbReference>
<gene>
    <name evidence="1" type="primary">cpz29</name>
</gene>